<reference evidence="2 3" key="1">
    <citation type="submission" date="2024-07" db="EMBL/GenBank/DDBJ databases">
        <title>Chromosome-level genome assembly of the water stick insect Ranatra chinensis (Heteroptera: Nepidae).</title>
        <authorList>
            <person name="Liu X."/>
        </authorList>
    </citation>
    <scope>NUCLEOTIDE SEQUENCE [LARGE SCALE GENOMIC DNA]</scope>
    <source>
        <strain evidence="2">Cailab_2021Rc</strain>
        <tissue evidence="2">Muscle</tissue>
    </source>
</reference>
<dbReference type="Proteomes" id="UP001558652">
    <property type="component" value="Unassembled WGS sequence"/>
</dbReference>
<protein>
    <recommendedName>
        <fullName evidence="1">Calponin-homology (CH) domain-containing protein</fullName>
    </recommendedName>
</protein>
<name>A0ABD0Y8X9_9HEMI</name>
<dbReference type="PANTHER" id="PTHR21595:SF0">
    <property type="entry name" value="PATRONIN"/>
    <property type="match status" value="1"/>
</dbReference>
<evidence type="ECO:0000259" key="1">
    <source>
        <dbReference type="PROSITE" id="PS50021"/>
    </source>
</evidence>
<dbReference type="InterPro" id="IPR036872">
    <property type="entry name" value="CH_dom_sf"/>
</dbReference>
<accession>A0ABD0Y8X9</accession>
<dbReference type="Pfam" id="PF25532">
    <property type="entry name" value="CH_CAMSAP2_N"/>
    <property type="match status" value="1"/>
</dbReference>
<organism evidence="2 3">
    <name type="scientific">Ranatra chinensis</name>
    <dbReference type="NCBI Taxonomy" id="642074"/>
    <lineage>
        <taxon>Eukaryota</taxon>
        <taxon>Metazoa</taxon>
        <taxon>Ecdysozoa</taxon>
        <taxon>Arthropoda</taxon>
        <taxon>Hexapoda</taxon>
        <taxon>Insecta</taxon>
        <taxon>Pterygota</taxon>
        <taxon>Neoptera</taxon>
        <taxon>Paraneoptera</taxon>
        <taxon>Hemiptera</taxon>
        <taxon>Heteroptera</taxon>
        <taxon>Panheteroptera</taxon>
        <taxon>Nepomorpha</taxon>
        <taxon>Nepidae</taxon>
        <taxon>Ranatrinae</taxon>
        <taxon>Ranatra</taxon>
    </lineage>
</organism>
<feature type="non-terminal residue" evidence="2">
    <location>
        <position position="1"/>
    </location>
</feature>
<gene>
    <name evidence="2" type="ORF">AAG570_001577</name>
</gene>
<evidence type="ECO:0000313" key="2">
    <source>
        <dbReference type="EMBL" id="KAL1123806.1"/>
    </source>
</evidence>
<evidence type="ECO:0000313" key="3">
    <source>
        <dbReference type="Proteomes" id="UP001558652"/>
    </source>
</evidence>
<dbReference type="EMBL" id="JBFDAA010000011">
    <property type="protein sequence ID" value="KAL1123806.1"/>
    <property type="molecule type" value="Genomic_DNA"/>
</dbReference>
<dbReference type="PROSITE" id="PS50021">
    <property type="entry name" value="CH"/>
    <property type="match status" value="1"/>
</dbReference>
<dbReference type="InterPro" id="IPR001715">
    <property type="entry name" value="CH_dom"/>
</dbReference>
<dbReference type="SUPFAM" id="SSF47576">
    <property type="entry name" value="Calponin-homology domain, CH-domain"/>
    <property type="match status" value="1"/>
</dbReference>
<dbReference type="InterPro" id="IPR058042">
    <property type="entry name" value="CAMSAP_N"/>
</dbReference>
<proteinExistence type="predicted"/>
<dbReference type="AlphaFoldDB" id="A0ABD0Y8X9"/>
<feature type="domain" description="Calponin-homology (CH)" evidence="1">
    <location>
        <begin position="146"/>
        <end position="273"/>
    </location>
</feature>
<dbReference type="InterPro" id="IPR022613">
    <property type="entry name" value="CH_CAMSAP_2"/>
</dbReference>
<dbReference type="Pfam" id="PF11971">
    <property type="entry name" value="CAMSAP_CH"/>
    <property type="match status" value="1"/>
</dbReference>
<sequence>QAKQRATLKWILSKAFNNRVPDNLREPFYKDHEEQEHLKPQLVHYLANAEMYCLALANIYSDPNYNNLNHCGVLQALARKGVYISDPIITETTLIQTTPIKLSAHQVVMQAVMTVYAKEVGSGELILGAVRRFLPAEVPPPSEPPADHEQALLLWINQATVALKLRTDREESGAGKCPEFPKVHQLQDLCDGASLAGVVSFYSPEELHWSAIKVSHVPTVSDCVRNLTLVSDFCSTALPYNIFHMAPEDVYYLRGSMRHNLVVFLADLFNLLEIHPAKCVTLNSATTNNTNGKCHVKPPSLSY</sequence>
<keyword evidence="3" id="KW-1185">Reference proteome</keyword>
<comment type="caution">
    <text evidence="2">The sequence shown here is derived from an EMBL/GenBank/DDBJ whole genome shotgun (WGS) entry which is preliminary data.</text>
</comment>
<dbReference type="PANTHER" id="PTHR21595">
    <property type="entry name" value="PATRONIN"/>
    <property type="match status" value="1"/>
</dbReference>
<dbReference type="InterPro" id="IPR032940">
    <property type="entry name" value="CAMSAP"/>
</dbReference>